<dbReference type="Proteomes" id="UP000004994">
    <property type="component" value="Chromosome 9"/>
</dbReference>
<dbReference type="InParanoid" id="A0A3Q7I3X5"/>
<reference evidence="1" key="1">
    <citation type="journal article" date="2012" name="Nature">
        <title>The tomato genome sequence provides insights into fleshy fruit evolution.</title>
        <authorList>
            <consortium name="Tomato Genome Consortium"/>
        </authorList>
    </citation>
    <scope>NUCLEOTIDE SEQUENCE [LARGE SCALE GENOMIC DNA]</scope>
    <source>
        <strain evidence="1">cv. Heinz 1706</strain>
    </source>
</reference>
<proteinExistence type="predicted"/>
<dbReference type="Gramene" id="Solyc09g059260.3.1">
    <property type="protein sequence ID" value="Solyc09g059260.3.1"/>
    <property type="gene ID" value="Solyc09g059260.3"/>
</dbReference>
<protein>
    <submittedName>
        <fullName evidence="1">Uncharacterized protein</fullName>
    </submittedName>
</protein>
<accession>A0A3Q7I3X5</accession>
<reference evidence="1" key="2">
    <citation type="submission" date="2019-01" db="UniProtKB">
        <authorList>
            <consortium name="EnsemblPlants"/>
        </authorList>
    </citation>
    <scope>IDENTIFICATION</scope>
    <source>
        <strain evidence="1">cv. Heinz 1706</strain>
    </source>
</reference>
<organism evidence="1">
    <name type="scientific">Solanum lycopersicum</name>
    <name type="common">Tomato</name>
    <name type="synonym">Lycopersicon esculentum</name>
    <dbReference type="NCBI Taxonomy" id="4081"/>
    <lineage>
        <taxon>Eukaryota</taxon>
        <taxon>Viridiplantae</taxon>
        <taxon>Streptophyta</taxon>
        <taxon>Embryophyta</taxon>
        <taxon>Tracheophyta</taxon>
        <taxon>Spermatophyta</taxon>
        <taxon>Magnoliopsida</taxon>
        <taxon>eudicotyledons</taxon>
        <taxon>Gunneridae</taxon>
        <taxon>Pentapetalae</taxon>
        <taxon>asterids</taxon>
        <taxon>lamiids</taxon>
        <taxon>Solanales</taxon>
        <taxon>Solanaceae</taxon>
        <taxon>Solanoideae</taxon>
        <taxon>Solaneae</taxon>
        <taxon>Solanum</taxon>
        <taxon>Solanum subgen. Lycopersicon</taxon>
    </lineage>
</organism>
<evidence type="ECO:0000313" key="1">
    <source>
        <dbReference type="EnsemblPlants" id="Solyc09g059260.3.1"/>
    </source>
</evidence>
<dbReference type="EnsemblPlants" id="Solyc09g059260.3.1">
    <property type="protein sequence ID" value="Solyc09g059260.3.1"/>
    <property type="gene ID" value="Solyc09g059260.3"/>
</dbReference>
<evidence type="ECO:0000313" key="2">
    <source>
        <dbReference type="Proteomes" id="UP000004994"/>
    </source>
</evidence>
<name>A0A3Q7I3X5_SOLLC</name>
<dbReference type="AlphaFoldDB" id="A0A3Q7I3X5"/>
<sequence length="99" mass="11228">MYPSTHRYSFIVQHIGTSKLESYKSLHMMRSTNRLDWRVTDDGKIHISCKSPKFATQAVSDASISGKKTHIGVIWNLGWVGVGVVDILEKGQQIQWNLL</sequence>
<dbReference type="PaxDb" id="4081-Solyc09g059260.2.1"/>
<keyword evidence="2" id="KW-1185">Reference proteome</keyword>